<gene>
    <name evidence="1" type="ORF">LY04_02885</name>
</gene>
<evidence type="ECO:0000313" key="1">
    <source>
        <dbReference type="EMBL" id="TDW56873.1"/>
    </source>
</evidence>
<dbReference type="RefSeq" id="WP_243832864.1">
    <property type="nucleotide sequence ID" value="NZ_JBLWZI010000006.1"/>
</dbReference>
<keyword evidence="2" id="KW-1185">Reference proteome</keyword>
<dbReference type="EMBL" id="SODO01000013">
    <property type="protein sequence ID" value="TDW56873.1"/>
    <property type="molecule type" value="Genomic_DNA"/>
</dbReference>
<evidence type="ECO:0000313" key="2">
    <source>
        <dbReference type="Proteomes" id="UP000295058"/>
    </source>
</evidence>
<comment type="caution">
    <text evidence="1">The sequence shown here is derived from an EMBL/GenBank/DDBJ whole genome shotgun (WGS) entry which is preliminary data.</text>
</comment>
<dbReference type="Proteomes" id="UP000295058">
    <property type="component" value="Unassembled WGS sequence"/>
</dbReference>
<organism evidence="1 2">
    <name type="scientific">Oceanimonas baumannii</name>
    <dbReference type="NCBI Taxonomy" id="129578"/>
    <lineage>
        <taxon>Bacteria</taxon>
        <taxon>Pseudomonadati</taxon>
        <taxon>Pseudomonadota</taxon>
        <taxon>Gammaproteobacteria</taxon>
        <taxon>Aeromonadales</taxon>
        <taxon>Aeromonadaceae</taxon>
        <taxon>Oceanimonas</taxon>
    </lineage>
</organism>
<proteinExistence type="predicted"/>
<sequence length="137" mass="15198">MSPILHLSIAERWHDLTSLPRTGMGGFGILGAIMVLELVGDWLLSWTGLSAEVFEFQAQLADLQPLEAMKALLCASLLVFAPQLLQWLLLLLHLLLQTFNWPRLTQPKPSFSAAPKSRRALLRAHSCRAPPCFSLGI</sequence>
<accession>A0ABY2EVZ9</accession>
<reference evidence="1 2" key="1">
    <citation type="submission" date="2019-03" db="EMBL/GenBank/DDBJ databases">
        <title>Genomic Encyclopedia of Archaeal and Bacterial Type Strains, Phase II (KMG-II): from individual species to whole genera.</title>
        <authorList>
            <person name="Goeker M."/>
        </authorList>
    </citation>
    <scope>NUCLEOTIDE SEQUENCE [LARGE SCALE GENOMIC DNA]</scope>
    <source>
        <strain evidence="1 2">DSM 15594</strain>
    </source>
</reference>
<protein>
    <submittedName>
        <fullName evidence="1">Uncharacterized protein</fullName>
    </submittedName>
</protein>
<name>A0ABY2EVZ9_9GAMM</name>